<dbReference type="RefSeq" id="WP_141628869.1">
    <property type="nucleotide sequence ID" value="NZ_VHIR01000007.1"/>
</dbReference>
<dbReference type="Proteomes" id="UP000318080">
    <property type="component" value="Unassembled WGS sequence"/>
</dbReference>
<feature type="domain" description="IrrE N-terminal-like" evidence="1">
    <location>
        <begin position="31"/>
        <end position="111"/>
    </location>
</feature>
<comment type="caution">
    <text evidence="2">The sequence shown here is derived from an EMBL/GenBank/DDBJ whole genome shotgun (WGS) entry which is preliminary data.</text>
</comment>
<gene>
    <name evidence="2" type="ORF">EJK80_06275</name>
</gene>
<protein>
    <submittedName>
        <fullName evidence="2">ImmA/IrrE family metallo-endopeptidase</fullName>
    </submittedName>
</protein>
<dbReference type="Pfam" id="PF06114">
    <property type="entry name" value="Peptidase_M78"/>
    <property type="match status" value="1"/>
</dbReference>
<keyword evidence="3" id="KW-1185">Reference proteome</keyword>
<dbReference type="EMBL" id="VHIR01000007">
    <property type="protein sequence ID" value="TQE43611.1"/>
    <property type="molecule type" value="Genomic_DNA"/>
</dbReference>
<evidence type="ECO:0000313" key="3">
    <source>
        <dbReference type="Proteomes" id="UP000318080"/>
    </source>
</evidence>
<dbReference type="InterPro" id="IPR010359">
    <property type="entry name" value="IrrE_HExxH"/>
</dbReference>
<sequence>MIDALIQAAEARGIAVWWHRGGPKGAWLPEANAVTIRHGMDDAETISTIAHELGHAHHGDPAGHLPAFERRADEFAARLIISPVEYAAAEIQYGPHPAGIARELGVTKHLVEIFQTLNLEGIPS</sequence>
<reference evidence="2 3" key="1">
    <citation type="submission" date="2019-06" db="EMBL/GenBank/DDBJ databases">
        <title>Draft genome of C. phoceense Strain 272.</title>
        <authorList>
            <person name="Pacheco L.G.C."/>
            <person name="Barberis C.M."/>
            <person name="Almuzara M.N."/>
            <person name="Traglia G.M."/>
            <person name="Santos C.S."/>
            <person name="Rocha D.J.P.G."/>
            <person name="Aguiar E.R.G.R."/>
            <person name="Vay C.A."/>
        </authorList>
    </citation>
    <scope>NUCLEOTIDE SEQUENCE [LARGE SCALE GENOMIC DNA]</scope>
    <source>
        <strain evidence="2 3">272</strain>
    </source>
</reference>
<name>A0A540R795_9CORY</name>
<proteinExistence type="predicted"/>
<accession>A0A540R795</accession>
<dbReference type="AlphaFoldDB" id="A0A540R795"/>
<evidence type="ECO:0000259" key="1">
    <source>
        <dbReference type="Pfam" id="PF06114"/>
    </source>
</evidence>
<organism evidence="2 3">
    <name type="scientific">Corynebacterium phoceense</name>
    <dbReference type="NCBI Taxonomy" id="1686286"/>
    <lineage>
        <taxon>Bacteria</taxon>
        <taxon>Bacillati</taxon>
        <taxon>Actinomycetota</taxon>
        <taxon>Actinomycetes</taxon>
        <taxon>Mycobacteriales</taxon>
        <taxon>Corynebacteriaceae</taxon>
        <taxon>Corynebacterium</taxon>
    </lineage>
</organism>
<evidence type="ECO:0000313" key="2">
    <source>
        <dbReference type="EMBL" id="TQE43611.1"/>
    </source>
</evidence>